<protein>
    <recommendedName>
        <fullName evidence="2">Glycosyl transferase family 1 domain-containing protein</fullName>
    </recommendedName>
</protein>
<organism evidence="3">
    <name type="scientific">hydrothermal vent metagenome</name>
    <dbReference type="NCBI Taxonomy" id="652676"/>
    <lineage>
        <taxon>unclassified sequences</taxon>
        <taxon>metagenomes</taxon>
        <taxon>ecological metagenomes</taxon>
    </lineage>
</organism>
<feature type="domain" description="Glycosyl transferase family 1" evidence="2">
    <location>
        <begin position="220"/>
        <end position="390"/>
    </location>
</feature>
<dbReference type="SUPFAM" id="SSF53756">
    <property type="entry name" value="UDP-Glycosyltransferase/glycogen phosphorylase"/>
    <property type="match status" value="1"/>
</dbReference>
<dbReference type="GO" id="GO:0009103">
    <property type="term" value="P:lipopolysaccharide biosynthetic process"/>
    <property type="evidence" value="ECO:0007669"/>
    <property type="project" value="TreeGrafter"/>
</dbReference>
<dbReference type="GO" id="GO:0016757">
    <property type="term" value="F:glycosyltransferase activity"/>
    <property type="evidence" value="ECO:0007669"/>
    <property type="project" value="InterPro"/>
</dbReference>
<name>A0A3B0RFS6_9ZZZZ</name>
<keyword evidence="1" id="KW-0808">Transferase</keyword>
<reference evidence="3" key="1">
    <citation type="submission" date="2018-06" db="EMBL/GenBank/DDBJ databases">
        <authorList>
            <person name="Zhirakovskaya E."/>
        </authorList>
    </citation>
    <scope>NUCLEOTIDE SEQUENCE</scope>
</reference>
<dbReference type="PANTHER" id="PTHR46401:SF2">
    <property type="entry name" value="GLYCOSYLTRANSFERASE WBBK-RELATED"/>
    <property type="match status" value="1"/>
</dbReference>
<gene>
    <name evidence="3" type="ORF">MNBD_DELTA01-1253</name>
</gene>
<proteinExistence type="predicted"/>
<accession>A0A3B0RFS6</accession>
<evidence type="ECO:0000313" key="3">
    <source>
        <dbReference type="EMBL" id="VAV82235.1"/>
    </source>
</evidence>
<dbReference type="Gene3D" id="3.40.50.2000">
    <property type="entry name" value="Glycogen Phosphorylase B"/>
    <property type="match status" value="2"/>
</dbReference>
<dbReference type="CDD" id="cd03801">
    <property type="entry name" value="GT4_PimA-like"/>
    <property type="match status" value="1"/>
</dbReference>
<sequence length="414" mass="46516">MKILVVQPTSDKRGHYGIWTTKICQAMAGLGNDVTLCTNRLQPERYIREKPLFKVYEVGGGKYAFDKFDEARSSRPLYYFYGYFRVSYAIVAAALRLSNRMRRSASEQDFDVIFITDSEFLMASILLKRYGRGSAPVVMQVNAANFTFDSYSGSVLKKLYKIFQRTIFKSTLGKEIKGFAVLGQWHKDNLREQLSLPSSFHIDVVPDAGEVTDESIESSKARAKLGIDYAGDIILFFGMFRKDKGIVGLLEAIGRLRGSEFKLLVVGAPTEYTEQEILDIIKKNNIEDMVIFRPGYAADADVPLYFYAADALILPYSSIYTGGSGPLLKGACTFRRPVIVTDVSEMGRLTREHAMGLLARPDDPPSLASKIEEFLEMDEVERRQLSDNATELGRTNSWEAVAEKFVTLFSKVSI</sequence>
<evidence type="ECO:0000259" key="2">
    <source>
        <dbReference type="Pfam" id="PF00534"/>
    </source>
</evidence>
<dbReference type="PANTHER" id="PTHR46401">
    <property type="entry name" value="GLYCOSYLTRANSFERASE WBBK-RELATED"/>
    <property type="match status" value="1"/>
</dbReference>
<dbReference type="EMBL" id="UOEA01000006">
    <property type="protein sequence ID" value="VAV82235.1"/>
    <property type="molecule type" value="Genomic_DNA"/>
</dbReference>
<dbReference type="AlphaFoldDB" id="A0A3B0RFS6"/>
<dbReference type="Pfam" id="PF00534">
    <property type="entry name" value="Glycos_transf_1"/>
    <property type="match status" value="1"/>
</dbReference>
<dbReference type="InterPro" id="IPR001296">
    <property type="entry name" value="Glyco_trans_1"/>
</dbReference>
<evidence type="ECO:0000256" key="1">
    <source>
        <dbReference type="ARBA" id="ARBA00022679"/>
    </source>
</evidence>